<proteinExistence type="predicted"/>
<reference evidence="4" key="1">
    <citation type="submission" date="2024-05" db="EMBL/GenBank/DDBJ databases">
        <authorList>
            <person name="Jung D.-H."/>
        </authorList>
    </citation>
    <scope>NUCLEOTIDE SEQUENCE</scope>
    <source>
        <strain evidence="4">JA-25</strain>
    </source>
</reference>
<keyword evidence="1" id="KW-0732">Signal</keyword>
<protein>
    <recommendedName>
        <fullName evidence="3">Organic solvent tolerance-like N-terminal domain-containing protein</fullName>
    </recommendedName>
</protein>
<evidence type="ECO:0000259" key="3">
    <source>
        <dbReference type="Pfam" id="PF13100"/>
    </source>
</evidence>
<comment type="caution">
    <text evidence="4">The sequence shown here is derived from an EMBL/GenBank/DDBJ whole genome shotgun (WGS) entry which is preliminary data.</text>
</comment>
<feature type="domain" description="Organic solvent tolerance-like N-terminal" evidence="3">
    <location>
        <begin position="50"/>
        <end position="205"/>
    </location>
</feature>
<dbReference type="EMBL" id="WAEL01000001">
    <property type="protein sequence ID" value="NID09126.1"/>
    <property type="molecule type" value="Genomic_DNA"/>
</dbReference>
<feature type="compositionally biased region" description="Polar residues" evidence="2">
    <location>
        <begin position="575"/>
        <end position="590"/>
    </location>
</feature>
<evidence type="ECO:0000313" key="5">
    <source>
        <dbReference type="Proteomes" id="UP000606008"/>
    </source>
</evidence>
<dbReference type="PANTHER" id="PTHR36504">
    <property type="entry name" value="LIPOPOLYSACCHARIDE EXPORT SYSTEM PROTEIN LPTA"/>
    <property type="match status" value="1"/>
</dbReference>
<evidence type="ECO:0000313" key="4">
    <source>
        <dbReference type="EMBL" id="NID09126.1"/>
    </source>
</evidence>
<gene>
    <name evidence="4" type="ORF">F7231_02995</name>
</gene>
<evidence type="ECO:0000256" key="2">
    <source>
        <dbReference type="SAM" id="MobiDB-lite"/>
    </source>
</evidence>
<organism evidence="4 5">
    <name type="scientific">Fibrivirga algicola</name>
    <dbReference type="NCBI Taxonomy" id="2950420"/>
    <lineage>
        <taxon>Bacteria</taxon>
        <taxon>Pseudomonadati</taxon>
        <taxon>Bacteroidota</taxon>
        <taxon>Cytophagia</taxon>
        <taxon>Cytophagales</taxon>
        <taxon>Spirosomataceae</taxon>
        <taxon>Fibrivirga</taxon>
    </lineage>
</organism>
<sequence>MNLGTQTYSLLRPLAVFFACLAAIMLLGTSGWAQVGRPAAPGTSSGAPEQVQILHADTLDVSQAPGSATRRLVGNVRLRHKGALMFCDLAIQNSSANVVEAYGNVRILQGDTITVKGDTMYYYGNTRSSTLLSRVSLRDTKMTLTTSRLDYDMANGIAHYPNKGRIVDKDNVLTSEEGYYDTRIKQFTFIRNVKLVNPKTTLTADSLLYNSGTKLATFQGPTKIVNKDGTLIAREGTYNTVTRISNFRKRATAYTEKYTLTGDTLDFDNQTELGIARGNVVLVGKENNTIITGDQGRYNGKAGISRVTGNAVVRSVVNKDTLYMRADTLFSYDTPSGSKEKKPRKLVGQKNVLVYKSDLQSRCDSLVYAVSDSTIYFYKKPIVWSDSYQMEADSLTAKLKNNRINTLLLRGRSFVISQDSLQYFNQIKGRSITASFKNVRDTIRPKPVATARVRPKAGQKAPPKVVTQPRPATAVAAPLAIEDKTILNRVVVEGNGQSIYYVVDDKNVFTGMNRVDCSKMTIDFKKGRVGTIRFYGSPDGALTPPKLLTEDKKKLDNFRWRIDEKPTKEQVLGGQKTTGNKATEPIASQGTSATNPSATSATGKVQPLPKGISTPVDKSGIKFDANFKPLPTKAGQKK</sequence>
<evidence type="ECO:0000256" key="1">
    <source>
        <dbReference type="ARBA" id="ARBA00022729"/>
    </source>
</evidence>
<accession>A0ABX0QCY8</accession>
<dbReference type="Proteomes" id="UP000606008">
    <property type="component" value="Unassembled WGS sequence"/>
</dbReference>
<dbReference type="InterPro" id="IPR005653">
    <property type="entry name" value="OstA-like_N"/>
</dbReference>
<dbReference type="Gene3D" id="2.60.450.10">
    <property type="entry name" value="Lipopolysaccharide (LPS) transport protein A like domain"/>
    <property type="match status" value="2"/>
</dbReference>
<feature type="region of interest" description="Disordered" evidence="2">
    <location>
        <begin position="565"/>
        <end position="638"/>
    </location>
</feature>
<keyword evidence="5" id="KW-1185">Reference proteome</keyword>
<dbReference type="Pfam" id="PF13100">
    <property type="entry name" value="OstA_2"/>
    <property type="match status" value="1"/>
</dbReference>
<feature type="compositionally biased region" description="Low complexity" evidence="2">
    <location>
        <begin position="591"/>
        <end position="602"/>
    </location>
</feature>
<dbReference type="InterPro" id="IPR052037">
    <property type="entry name" value="LPS_export_LptA"/>
</dbReference>
<dbReference type="PANTHER" id="PTHR36504:SF1">
    <property type="entry name" value="LIPOPOLYSACCHARIDE EXPORT SYSTEM PROTEIN LPTA"/>
    <property type="match status" value="1"/>
</dbReference>
<name>A0ABX0QCY8_9BACT</name>